<dbReference type="SMART" id="SM00545">
    <property type="entry name" value="JmjN"/>
    <property type="match status" value="1"/>
</dbReference>
<dbReference type="GO" id="GO:0000785">
    <property type="term" value="C:chromatin"/>
    <property type="evidence" value="ECO:0007669"/>
    <property type="project" value="TreeGrafter"/>
</dbReference>
<dbReference type="InterPro" id="IPR003347">
    <property type="entry name" value="JmjC_dom"/>
</dbReference>
<evidence type="ECO:0000259" key="2">
    <source>
        <dbReference type="PROSITE" id="PS51184"/>
    </source>
</evidence>
<dbReference type="GO" id="GO:0051864">
    <property type="term" value="F:histone H3K36 demethylase activity"/>
    <property type="evidence" value="ECO:0007669"/>
    <property type="project" value="TreeGrafter"/>
</dbReference>
<dbReference type="AlphaFoldDB" id="A0A0R3TB59"/>
<feature type="domain" description="JmjN" evidence="1">
    <location>
        <begin position="28"/>
        <end position="70"/>
    </location>
</feature>
<dbReference type="SMART" id="SM00558">
    <property type="entry name" value="JmjC"/>
    <property type="match status" value="1"/>
</dbReference>
<dbReference type="PANTHER" id="PTHR10694">
    <property type="entry name" value="LYSINE-SPECIFIC DEMETHYLASE"/>
    <property type="match status" value="1"/>
</dbReference>
<evidence type="ECO:0000259" key="1">
    <source>
        <dbReference type="PROSITE" id="PS51183"/>
    </source>
</evidence>
<sequence>MENNPRGIYNGPLISIDEASCYETIPEVPVYRPSEEEFRDFATCMAHIEEMGAQHMGLVKIIPPPSWCPRKSGYQDVDFMVEKPILQLSSGTQGIYLQDVKVQKNMTFKKYEKFSNSPKHRTPPHASVDELEKIYWNTISSMQPLYGANLSGSLTDEDLPICNIPRLSSMLSDVLAEEDIEIRGVNTPYLYVGAWGTTFAWHVEDVELYSINYMHFGAPKLWYCIPPAFARKFEAFAREHFKSEFLACRSFIRHKSILIHPKILAEAGIPTRRAMKPLRLLFLLKVLQYPGDIMCTFPYGYHAGFNLGVNCAESTNFALERWVEYGKQACICQCWENTVRLDMEPFIRRFQPQHYEAWKMGEITAPHPLNIYKPRMTVENEHSGGSEGFPPESDSFEGNFHLILIDIMSIGALVIHS</sequence>
<dbReference type="Proteomes" id="UP000278807">
    <property type="component" value="Unassembled WGS sequence"/>
</dbReference>
<gene>
    <name evidence="3" type="ORF">HNAJ_LOCUS4296</name>
</gene>
<dbReference type="SUPFAM" id="SSF51197">
    <property type="entry name" value="Clavaminate synthase-like"/>
    <property type="match status" value="1"/>
</dbReference>
<dbReference type="EMBL" id="UZAE01002928">
    <property type="protein sequence ID" value="VDO00156.1"/>
    <property type="molecule type" value="Genomic_DNA"/>
</dbReference>
<dbReference type="GO" id="GO:0032454">
    <property type="term" value="F:histone H3K9 demethylase activity"/>
    <property type="evidence" value="ECO:0007669"/>
    <property type="project" value="TreeGrafter"/>
</dbReference>
<dbReference type="InterPro" id="IPR003349">
    <property type="entry name" value="JmjN"/>
</dbReference>
<dbReference type="PANTHER" id="PTHR10694:SF7">
    <property type="entry name" value="[HISTONE H3]-TRIMETHYL-L-LYSINE(9) DEMETHYLASE"/>
    <property type="match status" value="1"/>
</dbReference>
<protein>
    <submittedName>
        <fullName evidence="5">JmjC domain-containing protein</fullName>
    </submittedName>
</protein>
<dbReference type="WBParaSite" id="HNAJ_0000429801-mRNA-1">
    <property type="protein sequence ID" value="HNAJ_0000429801-mRNA-1"/>
    <property type="gene ID" value="HNAJ_0000429801"/>
</dbReference>
<feature type="domain" description="JmjC" evidence="2">
    <location>
        <begin position="153"/>
        <end position="334"/>
    </location>
</feature>
<dbReference type="STRING" id="102285.A0A0R3TB59"/>
<dbReference type="Pfam" id="PF02373">
    <property type="entry name" value="JmjC"/>
    <property type="match status" value="1"/>
</dbReference>
<name>A0A0R3TB59_RODNA</name>
<dbReference type="PROSITE" id="PS51184">
    <property type="entry name" value="JMJC"/>
    <property type="match status" value="1"/>
</dbReference>
<reference evidence="3 4" key="2">
    <citation type="submission" date="2018-11" db="EMBL/GenBank/DDBJ databases">
        <authorList>
            <consortium name="Pathogen Informatics"/>
        </authorList>
    </citation>
    <scope>NUCLEOTIDE SEQUENCE [LARGE SCALE GENOMIC DNA]</scope>
</reference>
<organism evidence="5">
    <name type="scientific">Rodentolepis nana</name>
    <name type="common">Dwarf tapeworm</name>
    <name type="synonym">Hymenolepis nana</name>
    <dbReference type="NCBI Taxonomy" id="102285"/>
    <lineage>
        <taxon>Eukaryota</taxon>
        <taxon>Metazoa</taxon>
        <taxon>Spiralia</taxon>
        <taxon>Lophotrochozoa</taxon>
        <taxon>Platyhelminthes</taxon>
        <taxon>Cestoda</taxon>
        <taxon>Eucestoda</taxon>
        <taxon>Cyclophyllidea</taxon>
        <taxon>Hymenolepididae</taxon>
        <taxon>Rodentolepis</taxon>
    </lineage>
</organism>
<dbReference type="GO" id="GO:0005634">
    <property type="term" value="C:nucleus"/>
    <property type="evidence" value="ECO:0007669"/>
    <property type="project" value="TreeGrafter"/>
</dbReference>
<dbReference type="Pfam" id="PF02375">
    <property type="entry name" value="JmjN"/>
    <property type="match status" value="1"/>
</dbReference>
<reference evidence="5" key="1">
    <citation type="submission" date="2017-02" db="UniProtKB">
        <authorList>
            <consortium name="WormBaseParasite"/>
        </authorList>
    </citation>
    <scope>IDENTIFICATION</scope>
</reference>
<dbReference type="GO" id="GO:0010468">
    <property type="term" value="P:regulation of gene expression"/>
    <property type="evidence" value="ECO:0007669"/>
    <property type="project" value="TreeGrafter"/>
</dbReference>
<proteinExistence type="predicted"/>
<keyword evidence="4" id="KW-1185">Reference proteome</keyword>
<dbReference type="PROSITE" id="PS51183">
    <property type="entry name" value="JMJN"/>
    <property type="match status" value="1"/>
</dbReference>
<evidence type="ECO:0000313" key="4">
    <source>
        <dbReference type="Proteomes" id="UP000278807"/>
    </source>
</evidence>
<dbReference type="OrthoDB" id="9547406at2759"/>
<evidence type="ECO:0000313" key="5">
    <source>
        <dbReference type="WBParaSite" id="HNAJ_0000429801-mRNA-1"/>
    </source>
</evidence>
<dbReference type="Gene3D" id="2.60.120.650">
    <property type="entry name" value="Cupin"/>
    <property type="match status" value="1"/>
</dbReference>
<evidence type="ECO:0000313" key="3">
    <source>
        <dbReference type="EMBL" id="VDO00156.1"/>
    </source>
</evidence>
<accession>A0A0R3TB59</accession>